<protein>
    <recommendedName>
        <fullName evidence="6">Lipoprotein</fullName>
    </recommendedName>
</protein>
<organism evidence="3 4">
    <name type="scientific">Pseudomonas luteola</name>
    <dbReference type="NCBI Taxonomy" id="47886"/>
    <lineage>
        <taxon>Bacteria</taxon>
        <taxon>Pseudomonadati</taxon>
        <taxon>Pseudomonadota</taxon>
        <taxon>Gammaproteobacteria</taxon>
        <taxon>Pseudomonadales</taxon>
        <taxon>Pseudomonadaceae</taxon>
        <taxon>Pseudomonas</taxon>
    </lineage>
</organism>
<evidence type="ECO:0000313" key="5">
    <source>
        <dbReference type="Proteomes" id="UP000626180"/>
    </source>
</evidence>
<dbReference type="PROSITE" id="PS51257">
    <property type="entry name" value="PROKAR_LIPOPROTEIN"/>
    <property type="match status" value="1"/>
</dbReference>
<evidence type="ECO:0000313" key="3">
    <source>
        <dbReference type="EMBL" id="SPZ11776.1"/>
    </source>
</evidence>
<proteinExistence type="predicted"/>
<dbReference type="Proteomes" id="UP000250443">
    <property type="component" value="Unassembled WGS sequence"/>
</dbReference>
<feature type="compositionally biased region" description="Basic and acidic residues" evidence="1">
    <location>
        <begin position="51"/>
        <end position="83"/>
    </location>
</feature>
<keyword evidence="5" id="KW-1185">Reference proteome</keyword>
<dbReference type="Proteomes" id="UP000626180">
    <property type="component" value="Unassembled WGS sequence"/>
</dbReference>
<feature type="region of interest" description="Disordered" evidence="1">
    <location>
        <begin position="16"/>
        <end position="83"/>
    </location>
</feature>
<dbReference type="EMBL" id="UAUF01000014">
    <property type="protein sequence ID" value="SPZ11776.1"/>
    <property type="molecule type" value="Genomic_DNA"/>
</dbReference>
<evidence type="ECO:0000256" key="1">
    <source>
        <dbReference type="SAM" id="MobiDB-lite"/>
    </source>
</evidence>
<sequence length="83" mass="8944">MRQWLAILFTALALTGLGGCDDQPEDHRKEAAEHAQKAKEHEAAGNQQAADAERAAAAEADHAARLEEAEKDPQKEGNAESPR</sequence>
<dbReference type="AlphaFoldDB" id="A0A2X2D263"/>
<evidence type="ECO:0000313" key="4">
    <source>
        <dbReference type="Proteomes" id="UP000250443"/>
    </source>
</evidence>
<accession>A0A2X2D263</accession>
<name>A0A2X2D263_PSELU</name>
<feature type="compositionally biased region" description="Basic and acidic residues" evidence="1">
    <location>
        <begin position="25"/>
        <end position="43"/>
    </location>
</feature>
<evidence type="ECO:0008006" key="6">
    <source>
        <dbReference type="Google" id="ProtNLM"/>
    </source>
</evidence>
<reference evidence="3 4" key="1">
    <citation type="submission" date="2018-06" db="EMBL/GenBank/DDBJ databases">
        <authorList>
            <consortium name="Pathogen Informatics"/>
            <person name="Doyle S."/>
        </authorList>
    </citation>
    <scope>NUCLEOTIDE SEQUENCE [LARGE SCALE GENOMIC DNA]</scope>
    <source>
        <strain evidence="3 4">NCTC11842</strain>
    </source>
</reference>
<evidence type="ECO:0000313" key="2">
    <source>
        <dbReference type="EMBL" id="MBF8642497.1"/>
    </source>
</evidence>
<gene>
    <name evidence="2" type="ORF">IRZ65_17615</name>
    <name evidence="3" type="ORF">NCTC11842_04031</name>
</gene>
<dbReference type="EMBL" id="JADMCD010000010">
    <property type="protein sequence ID" value="MBF8642497.1"/>
    <property type="molecule type" value="Genomic_DNA"/>
</dbReference>
<reference evidence="2 5" key="2">
    <citation type="submission" date="2020-10" db="EMBL/GenBank/DDBJ databases">
        <title>Genome sequences of Pseudomonas isolates.</title>
        <authorList>
            <person name="Wessels L."/>
            <person name="Reich F."/>
            <person name="Hammerl J."/>
        </authorList>
    </citation>
    <scope>NUCLEOTIDE SEQUENCE [LARGE SCALE GENOMIC DNA]</scope>
    <source>
        <strain evidence="2 5">20-MO00624-0</strain>
    </source>
</reference>
<dbReference type="RefSeq" id="WP_010795784.1">
    <property type="nucleotide sequence ID" value="NZ_CP053063.1"/>
</dbReference>